<evidence type="ECO:0000256" key="5">
    <source>
        <dbReference type="ARBA" id="ARBA00022838"/>
    </source>
</evidence>
<organism evidence="12 13">
    <name type="scientific">Pseudogymnoascus verrucosus</name>
    <dbReference type="NCBI Taxonomy" id="342668"/>
    <lineage>
        <taxon>Eukaryota</taxon>
        <taxon>Fungi</taxon>
        <taxon>Dikarya</taxon>
        <taxon>Ascomycota</taxon>
        <taxon>Pezizomycotina</taxon>
        <taxon>Leotiomycetes</taxon>
        <taxon>Thelebolales</taxon>
        <taxon>Thelebolaceae</taxon>
        <taxon>Pseudogymnoascus</taxon>
    </lineage>
</organism>
<evidence type="ECO:0000256" key="10">
    <source>
        <dbReference type="SAM" id="Coils"/>
    </source>
</evidence>
<keyword evidence="2 9" id="KW-0158">Chromosome</keyword>
<evidence type="ECO:0000256" key="9">
    <source>
        <dbReference type="RuleBase" id="RU367150"/>
    </source>
</evidence>
<evidence type="ECO:0000256" key="8">
    <source>
        <dbReference type="ARBA" id="ARBA00023328"/>
    </source>
</evidence>
<keyword evidence="4 9" id="KW-0498">Mitosis</keyword>
<dbReference type="InterPro" id="IPR013255">
    <property type="entry name" value="Spc25_C"/>
</dbReference>
<dbReference type="PANTHER" id="PTHR14281:SF0">
    <property type="entry name" value="KINETOCHORE PROTEIN SPC25"/>
    <property type="match status" value="1"/>
</dbReference>
<gene>
    <name evidence="12" type="primary">SPC25</name>
    <name evidence="12" type="ORF">VE01_07042</name>
</gene>
<evidence type="ECO:0000256" key="7">
    <source>
        <dbReference type="ARBA" id="ARBA00023306"/>
    </source>
</evidence>
<reference evidence="12 13" key="1">
    <citation type="submission" date="2016-03" db="EMBL/GenBank/DDBJ databases">
        <title>Comparative genomics of Pseudogymnoascus destructans, the fungus causing white-nose syndrome of bats.</title>
        <authorList>
            <person name="Palmer J.M."/>
            <person name="Drees K.P."/>
            <person name="Foster J.T."/>
            <person name="Lindner D.L."/>
        </authorList>
    </citation>
    <scope>NUCLEOTIDE SEQUENCE [LARGE SCALE GENOMIC DNA]</scope>
    <source>
        <strain evidence="12 13">UAMH 10579</strain>
    </source>
</reference>
<feature type="domain" description="Chromosome segregation protein Spc25 C-terminal" evidence="11">
    <location>
        <begin position="182"/>
        <end position="251"/>
    </location>
</feature>
<name>A0A1B8GE58_9PEZI</name>
<evidence type="ECO:0000256" key="3">
    <source>
        <dbReference type="ARBA" id="ARBA00022618"/>
    </source>
</evidence>
<comment type="similarity">
    <text evidence="1 9">Belongs to the SPC25 family.</text>
</comment>
<sequence>MNTTFEPTLSLRPPLTSALAPSMADSLPPINFGFDELRTRMSQFTQRFDAFIETGRKRVLEERNQFRSTVAEAHEDRRMRKKDIEILQLKAAGHAQALQKEEAEAKEMEGAVARLERQREAKVREREGLVGEIERVEAMIRERREGQMEYAERIAGMAVHDIPELDFWTSNLGLRIEGAGMSDRLKFVFTCVDERDWEREAWFELCTERRDYEVGGCFPVVDRERVEAVVERLNENRELGGLLKGMRELFVEAMKA</sequence>
<feature type="coiled-coil region" evidence="10">
    <location>
        <begin position="84"/>
        <end position="132"/>
    </location>
</feature>
<comment type="subcellular location">
    <subcellularLocation>
        <location evidence="9">Nucleus</location>
    </subcellularLocation>
    <subcellularLocation>
        <location evidence="9">Chromosome</location>
        <location evidence="9">Centromere</location>
        <location evidence="9">Kinetochore</location>
    </subcellularLocation>
</comment>
<dbReference type="GO" id="GO:0051301">
    <property type="term" value="P:cell division"/>
    <property type="evidence" value="ECO:0007669"/>
    <property type="project" value="UniProtKB-UniRule"/>
</dbReference>
<keyword evidence="6 10" id="KW-0175">Coiled coil</keyword>
<dbReference type="RefSeq" id="XP_018127849.1">
    <property type="nucleotide sequence ID" value="XM_018276478.2"/>
</dbReference>
<evidence type="ECO:0000259" key="11">
    <source>
        <dbReference type="Pfam" id="PF08234"/>
    </source>
</evidence>
<dbReference type="Proteomes" id="UP000091956">
    <property type="component" value="Unassembled WGS sequence"/>
</dbReference>
<evidence type="ECO:0000256" key="6">
    <source>
        <dbReference type="ARBA" id="ARBA00023054"/>
    </source>
</evidence>
<dbReference type="Gene3D" id="3.30.457.50">
    <property type="entry name" value="Chromosome segregation protein Spc25"/>
    <property type="match status" value="1"/>
</dbReference>
<keyword evidence="7 9" id="KW-0131">Cell cycle</keyword>
<dbReference type="InterPro" id="IPR045143">
    <property type="entry name" value="Spc25"/>
</dbReference>
<dbReference type="OrthoDB" id="4056921at2759"/>
<dbReference type="PANTHER" id="PTHR14281">
    <property type="entry name" value="KINETOCHORE PROTEIN SPC25-RELATED"/>
    <property type="match status" value="1"/>
</dbReference>
<dbReference type="EMBL" id="KV460246">
    <property type="protein sequence ID" value="OBT94116.1"/>
    <property type="molecule type" value="Genomic_DNA"/>
</dbReference>
<dbReference type="GeneID" id="28840428"/>
<dbReference type="GO" id="GO:0007059">
    <property type="term" value="P:chromosome segregation"/>
    <property type="evidence" value="ECO:0007669"/>
    <property type="project" value="InterPro"/>
</dbReference>
<keyword evidence="3 9" id="KW-0132">Cell division</keyword>
<evidence type="ECO:0000256" key="1">
    <source>
        <dbReference type="ARBA" id="ARBA00006379"/>
    </source>
</evidence>
<keyword evidence="9" id="KW-0539">Nucleus</keyword>
<evidence type="ECO:0000256" key="2">
    <source>
        <dbReference type="ARBA" id="ARBA00022454"/>
    </source>
</evidence>
<proteinExistence type="inferred from homology"/>
<dbReference type="AlphaFoldDB" id="A0A1B8GE58"/>
<keyword evidence="13" id="KW-1185">Reference proteome</keyword>
<dbReference type="Pfam" id="PF08234">
    <property type="entry name" value="Spindle_Spc25"/>
    <property type="match status" value="1"/>
</dbReference>
<comment type="function">
    <text evidence="9">Acts as a component of the essential kinetochore-associated NDC80 complex, which is required for chromosome segregation and spindle checkpoint activity.</text>
</comment>
<dbReference type="GO" id="GO:0031262">
    <property type="term" value="C:Ndc80 complex"/>
    <property type="evidence" value="ECO:0007669"/>
    <property type="project" value="InterPro"/>
</dbReference>
<protein>
    <recommendedName>
        <fullName evidence="9">Kinetochore protein SPC25</fullName>
    </recommendedName>
</protein>
<keyword evidence="8 9" id="KW-0137">Centromere</keyword>
<dbReference type="STRING" id="342668.A0A1B8GE58"/>
<accession>A0A1B8GE58</accession>
<dbReference type="GO" id="GO:0005634">
    <property type="term" value="C:nucleus"/>
    <property type="evidence" value="ECO:0007669"/>
    <property type="project" value="UniProtKB-SubCell"/>
</dbReference>
<dbReference type="FunFam" id="3.30.457.50:FF:000001">
    <property type="entry name" value="Probable kinetochore protein spc25"/>
    <property type="match status" value="1"/>
</dbReference>
<keyword evidence="5 9" id="KW-0995">Kinetochore</keyword>
<dbReference type="CDD" id="cd23784">
    <property type="entry name" value="RWD_Spc25"/>
    <property type="match status" value="1"/>
</dbReference>
<evidence type="ECO:0000256" key="4">
    <source>
        <dbReference type="ARBA" id="ARBA00022776"/>
    </source>
</evidence>
<evidence type="ECO:0000313" key="12">
    <source>
        <dbReference type="EMBL" id="OBT94116.1"/>
    </source>
</evidence>
<reference evidence="13" key="2">
    <citation type="journal article" date="2018" name="Nat. Commun.">
        <title>Extreme sensitivity to ultraviolet light in the fungal pathogen causing white-nose syndrome of bats.</title>
        <authorList>
            <person name="Palmer J.M."/>
            <person name="Drees K.P."/>
            <person name="Foster J.T."/>
            <person name="Lindner D.L."/>
        </authorList>
    </citation>
    <scope>NUCLEOTIDE SEQUENCE [LARGE SCALE GENOMIC DNA]</scope>
    <source>
        <strain evidence="13">UAMH 10579</strain>
    </source>
</reference>
<comment type="subunit">
    <text evidence="9">Component of the NDC80 complex.</text>
</comment>
<evidence type="ECO:0000313" key="13">
    <source>
        <dbReference type="Proteomes" id="UP000091956"/>
    </source>
</evidence>